<keyword evidence="1" id="KW-1133">Transmembrane helix</keyword>
<dbReference type="EMBL" id="GIFC01000854">
    <property type="protein sequence ID" value="MXU82937.1"/>
    <property type="molecule type" value="Transcribed_RNA"/>
</dbReference>
<feature type="transmembrane region" description="Helical" evidence="1">
    <location>
        <begin position="42"/>
        <end position="62"/>
    </location>
</feature>
<proteinExistence type="predicted"/>
<keyword evidence="1" id="KW-0472">Membrane</keyword>
<reference evidence="2" key="1">
    <citation type="submission" date="2019-12" db="EMBL/GenBank/DDBJ databases">
        <title>An insight into the sialome of adult female Ixodes ricinus ticks feeding for 6 days.</title>
        <authorList>
            <person name="Perner J."/>
            <person name="Ribeiro J.M.C."/>
        </authorList>
    </citation>
    <scope>NUCLEOTIDE SEQUENCE</scope>
    <source>
        <strain evidence="2">Semi-engorged</strain>
        <tissue evidence="2">Salivary glands</tissue>
    </source>
</reference>
<evidence type="ECO:0000313" key="2">
    <source>
        <dbReference type="EMBL" id="MXU82937.1"/>
    </source>
</evidence>
<dbReference type="AlphaFoldDB" id="A0A6B0U164"/>
<accession>A0A6B0U164</accession>
<keyword evidence="1" id="KW-0812">Transmembrane</keyword>
<name>A0A6B0U164_IXORI</name>
<sequence>MRRLRDVCHLFRLSACVFFTVTLCLSVPRGSVVSGGLSIHNHLIFFFSFLGLFIYVIFLYLFQSNWAFSQSK</sequence>
<protein>
    <submittedName>
        <fullName evidence="2">Uncharacterized protein</fullName>
    </submittedName>
</protein>
<organism evidence="2">
    <name type="scientific">Ixodes ricinus</name>
    <name type="common">Common tick</name>
    <name type="synonym">Acarus ricinus</name>
    <dbReference type="NCBI Taxonomy" id="34613"/>
    <lineage>
        <taxon>Eukaryota</taxon>
        <taxon>Metazoa</taxon>
        <taxon>Ecdysozoa</taxon>
        <taxon>Arthropoda</taxon>
        <taxon>Chelicerata</taxon>
        <taxon>Arachnida</taxon>
        <taxon>Acari</taxon>
        <taxon>Parasitiformes</taxon>
        <taxon>Ixodida</taxon>
        <taxon>Ixodoidea</taxon>
        <taxon>Ixodidae</taxon>
        <taxon>Ixodinae</taxon>
        <taxon>Ixodes</taxon>
    </lineage>
</organism>
<evidence type="ECO:0000256" key="1">
    <source>
        <dbReference type="SAM" id="Phobius"/>
    </source>
</evidence>